<name>D6ZEJ2_SEGRD</name>
<keyword evidence="2" id="KW-1185">Reference proteome</keyword>
<accession>D6ZEJ2</accession>
<proteinExistence type="predicted"/>
<sequence>MTLRLDVDKARQAGREVLADGEGLRADQTPASSREAAAGLEGLDVADALRAVADGQEAYLRRFADGHDWLGNAVVEAADTVGATDEDGAAVIERSGVGT</sequence>
<dbReference type="RefSeq" id="WP_013139915.1">
    <property type="nucleotide sequence ID" value="NC_014168.1"/>
</dbReference>
<reference evidence="1 2" key="1">
    <citation type="journal article" date="2010" name="Stand. Genomic Sci.">
        <title>Complete genome sequence of Segniliparus rotundus type strain (CDC 1076).</title>
        <authorList>
            <person name="Sikorski J."/>
            <person name="Lapidus A."/>
            <person name="Copeland A."/>
            <person name="Misra M."/>
            <person name="Glavina Del Rio T."/>
            <person name="Nolan M."/>
            <person name="Lucas S."/>
            <person name="Chen F."/>
            <person name="Tice H."/>
            <person name="Cheng J.F."/>
            <person name="Jando M."/>
            <person name="Schneider S."/>
            <person name="Bruce D."/>
            <person name="Goodwin L."/>
            <person name="Pitluck S."/>
            <person name="Liolios K."/>
            <person name="Mikhailova N."/>
            <person name="Pati A."/>
            <person name="Ivanova N."/>
            <person name="Mavromatis K."/>
            <person name="Chen A."/>
            <person name="Palaniappan K."/>
            <person name="Chertkov O."/>
            <person name="Land M."/>
            <person name="Hauser L."/>
            <person name="Chang Y.J."/>
            <person name="Jeffries C.D."/>
            <person name="Brettin T."/>
            <person name="Detter J.C."/>
            <person name="Han C."/>
            <person name="Rohde M."/>
            <person name="Goker M."/>
            <person name="Bristow J."/>
            <person name="Eisen J.A."/>
            <person name="Markowitz V."/>
            <person name="Hugenholtz P."/>
            <person name="Kyrpides N.C."/>
            <person name="Klenk H.P."/>
        </authorList>
    </citation>
    <scope>NUCLEOTIDE SEQUENCE [LARGE SCALE GENOMIC DNA]</scope>
    <source>
        <strain evidence="2">ATCC BAA-972 / CDC 1076 / CIP 108378 / DSM 44985 / JCM 13578</strain>
    </source>
</reference>
<dbReference type="STRING" id="640132.Srot_3044"/>
<dbReference type="Proteomes" id="UP000002247">
    <property type="component" value="Chromosome"/>
</dbReference>
<gene>
    <name evidence="1" type="ordered locus">Srot_3044</name>
</gene>
<dbReference type="EMBL" id="CP001958">
    <property type="protein sequence ID" value="ADG99468.1"/>
    <property type="molecule type" value="Genomic_DNA"/>
</dbReference>
<dbReference type="AlphaFoldDB" id="D6ZEJ2"/>
<evidence type="ECO:0000313" key="2">
    <source>
        <dbReference type="Proteomes" id="UP000002247"/>
    </source>
</evidence>
<dbReference type="HOGENOM" id="CLU_2345052_0_0_11"/>
<dbReference type="KEGG" id="srt:Srot_3044"/>
<organism evidence="1 2">
    <name type="scientific">Segniliparus rotundus (strain ATCC BAA-972 / CDC 1076 / CIP 108378 / DSM 44985 / JCM 13578)</name>
    <dbReference type="NCBI Taxonomy" id="640132"/>
    <lineage>
        <taxon>Bacteria</taxon>
        <taxon>Bacillati</taxon>
        <taxon>Actinomycetota</taxon>
        <taxon>Actinomycetes</taxon>
        <taxon>Mycobacteriales</taxon>
        <taxon>Segniliparaceae</taxon>
        <taxon>Segniliparus</taxon>
    </lineage>
</organism>
<evidence type="ECO:0000313" key="1">
    <source>
        <dbReference type="EMBL" id="ADG99468.1"/>
    </source>
</evidence>
<protein>
    <submittedName>
        <fullName evidence="1">Uncharacterized protein</fullName>
    </submittedName>
</protein>